<comment type="caution">
    <text evidence="3">The sequence shown here is derived from an EMBL/GenBank/DDBJ whole genome shotgun (WGS) entry which is preliminary data.</text>
</comment>
<feature type="domain" description="SXP/RAL-2 family protein Ani s 5-like cation-binding" evidence="2">
    <location>
        <begin position="65"/>
        <end position="173"/>
    </location>
</feature>
<sequence length="213" mass="24680">MLSALLFLAFFLNPMILALPTVVQTSTVPQNSTTARSTVPGKVNEVRDLNIEQKLPFLRGANIDQRAEFFSIIQDEKLSKSEIWQKIEHWSQNQSESIQNDILEFHQKLAEHVETSKNRVEKITKHLPEALLKLSEIIQNVEITRIQEKNRIANLYSSLDEDISKTLQFIIQLVSYQQNEGKQLERRLKLRKLKKGNNYFAIKSKIDINEPVL</sequence>
<dbReference type="PANTHER" id="PTHR21593">
    <property type="entry name" value="PRION-LIKE- Q/N-RICH -DOMAIN-BEARING PROTEIN PROTEIN"/>
    <property type="match status" value="1"/>
</dbReference>
<evidence type="ECO:0000259" key="2">
    <source>
        <dbReference type="Pfam" id="PF02520"/>
    </source>
</evidence>
<gene>
    <name evidence="3" type="ORF">CAMP_LOCUS10375</name>
</gene>
<dbReference type="InterPro" id="IPR003677">
    <property type="entry name" value="ANIS5_cation-bd"/>
</dbReference>
<keyword evidence="4" id="KW-1185">Reference proteome</keyword>
<evidence type="ECO:0000313" key="3">
    <source>
        <dbReference type="EMBL" id="CAI5447738.1"/>
    </source>
</evidence>
<organism evidence="3 4">
    <name type="scientific">Caenorhabditis angaria</name>
    <dbReference type="NCBI Taxonomy" id="860376"/>
    <lineage>
        <taxon>Eukaryota</taxon>
        <taxon>Metazoa</taxon>
        <taxon>Ecdysozoa</taxon>
        <taxon>Nematoda</taxon>
        <taxon>Chromadorea</taxon>
        <taxon>Rhabditida</taxon>
        <taxon>Rhabditina</taxon>
        <taxon>Rhabditomorpha</taxon>
        <taxon>Rhabditoidea</taxon>
        <taxon>Rhabditidae</taxon>
        <taxon>Peloderinae</taxon>
        <taxon>Caenorhabditis</taxon>
    </lineage>
</organism>
<dbReference type="OrthoDB" id="5805158at2759"/>
<dbReference type="PANTHER" id="PTHR21593:SF36">
    <property type="entry name" value="DUF148 DOMAIN-CONTAINING PROTEIN-RELATED"/>
    <property type="match status" value="1"/>
</dbReference>
<name>A0A9P1ILD8_9PELO</name>
<feature type="signal peptide" evidence="1">
    <location>
        <begin position="1"/>
        <end position="18"/>
    </location>
</feature>
<dbReference type="EMBL" id="CANHGI010000004">
    <property type="protein sequence ID" value="CAI5447738.1"/>
    <property type="molecule type" value="Genomic_DNA"/>
</dbReference>
<feature type="chain" id="PRO_5040466546" description="SXP/RAL-2 family protein Ani s 5-like cation-binding domain-containing protein" evidence="1">
    <location>
        <begin position="19"/>
        <end position="213"/>
    </location>
</feature>
<dbReference type="InterPro" id="IPR052823">
    <property type="entry name" value="SXP/RAL-2_related"/>
</dbReference>
<evidence type="ECO:0000313" key="4">
    <source>
        <dbReference type="Proteomes" id="UP001152747"/>
    </source>
</evidence>
<dbReference type="Proteomes" id="UP001152747">
    <property type="component" value="Unassembled WGS sequence"/>
</dbReference>
<evidence type="ECO:0000256" key="1">
    <source>
        <dbReference type="SAM" id="SignalP"/>
    </source>
</evidence>
<protein>
    <recommendedName>
        <fullName evidence="2">SXP/RAL-2 family protein Ani s 5-like cation-binding domain-containing protein</fullName>
    </recommendedName>
</protein>
<proteinExistence type="predicted"/>
<reference evidence="3" key="1">
    <citation type="submission" date="2022-11" db="EMBL/GenBank/DDBJ databases">
        <authorList>
            <person name="Kikuchi T."/>
        </authorList>
    </citation>
    <scope>NUCLEOTIDE SEQUENCE</scope>
    <source>
        <strain evidence="3">PS1010</strain>
    </source>
</reference>
<accession>A0A9P1ILD8</accession>
<dbReference type="AlphaFoldDB" id="A0A9P1ILD8"/>
<dbReference type="Pfam" id="PF02520">
    <property type="entry name" value="ANIS5_cation-bd"/>
    <property type="match status" value="1"/>
</dbReference>
<keyword evidence="1" id="KW-0732">Signal</keyword>